<dbReference type="RefSeq" id="WP_068210683.1">
    <property type="nucleotide sequence ID" value="NZ_CP013355.1"/>
</dbReference>
<organism evidence="1 2">
    <name type="scientific">Lutibacter profundi</name>
    <dbReference type="NCBI Taxonomy" id="1622118"/>
    <lineage>
        <taxon>Bacteria</taxon>
        <taxon>Pseudomonadati</taxon>
        <taxon>Bacteroidota</taxon>
        <taxon>Flavobacteriia</taxon>
        <taxon>Flavobacteriales</taxon>
        <taxon>Flavobacteriaceae</taxon>
        <taxon>Lutibacter</taxon>
    </lineage>
</organism>
<name>A0A109RQ29_9FLAO</name>
<dbReference type="STRING" id="1622118.Lupro_11950"/>
<proteinExistence type="predicted"/>
<gene>
    <name evidence="1" type="ORF">Lupro_11950</name>
</gene>
<evidence type="ECO:0000313" key="1">
    <source>
        <dbReference type="EMBL" id="AMC11936.1"/>
    </source>
</evidence>
<sequence>MKKIARIIDDFDKKIIDIKNSNLNKFSKLKENIKISKNCLMQLRLELRKSDFNSKREEITFFKYQKPHVQGRLNFYIKLNSFLLEYPIIDSNKQRKFINKELKKLDAEKGKNLDFIKYCRLNENKLDYFYFLRGNNQLDLFINSNYHLEDPEFSTSHDHLVSQIITQDLLTKFYAKQLKIITINQKNVIVEEVKPTILRDLSWTASKTDLVELIYALNSSGAIRNGQAEIKKLSNICKELFDIDLGNIYKTFNEIKLREKDSTKFLDHLKFSLTKKITSDL</sequence>
<reference evidence="1 2" key="2">
    <citation type="journal article" date="2016" name="Int. J. Syst. Evol. Microbiol.">
        <title>Lutibacter profundi sp. nov., isolated from a deep-sea hydrothermal system on the Arctic Mid-Ocean Ridge and emended description of the genus Lutibacter.</title>
        <authorList>
            <person name="Le Moine Bauer S."/>
            <person name="Roalkvam I."/>
            <person name="Steen I.H."/>
            <person name="Dahle H."/>
        </authorList>
    </citation>
    <scope>NUCLEOTIDE SEQUENCE [LARGE SCALE GENOMIC DNA]</scope>
    <source>
        <strain evidence="1 2">LP1</strain>
    </source>
</reference>
<keyword evidence="2" id="KW-1185">Reference proteome</keyword>
<dbReference type="KEGG" id="lut:Lupro_11950"/>
<evidence type="ECO:0008006" key="3">
    <source>
        <dbReference type="Google" id="ProtNLM"/>
    </source>
</evidence>
<dbReference type="InterPro" id="IPR018534">
    <property type="entry name" value="Tet_reg_excision_RteC"/>
</dbReference>
<protein>
    <recommendedName>
        <fullName evidence="3">Tetracycline regulation of excision, RteC</fullName>
    </recommendedName>
</protein>
<dbReference type="PATRIC" id="fig|1622118.3.peg.2460"/>
<accession>A0A109RQ29</accession>
<dbReference type="Proteomes" id="UP000059672">
    <property type="component" value="Chromosome"/>
</dbReference>
<evidence type="ECO:0000313" key="2">
    <source>
        <dbReference type="Proteomes" id="UP000059672"/>
    </source>
</evidence>
<reference evidence="2" key="1">
    <citation type="submission" date="2015-12" db="EMBL/GenBank/DDBJ databases">
        <title>Complete genome sequence of Lutibacter profundus strain LP1.</title>
        <authorList>
            <person name="Wissuwa J."/>
            <person name="Le Moine Bauer S."/>
            <person name="Stokke R."/>
            <person name="Dahle H."/>
            <person name="Steen I.H."/>
        </authorList>
    </citation>
    <scope>NUCLEOTIDE SEQUENCE [LARGE SCALE GENOMIC DNA]</scope>
    <source>
        <strain evidence="2">LP1</strain>
    </source>
</reference>
<dbReference type="AlphaFoldDB" id="A0A109RQ29"/>
<dbReference type="OrthoDB" id="790983at2"/>
<dbReference type="EMBL" id="CP013355">
    <property type="protein sequence ID" value="AMC11936.1"/>
    <property type="molecule type" value="Genomic_DNA"/>
</dbReference>
<dbReference type="Pfam" id="PF09357">
    <property type="entry name" value="RteC"/>
    <property type="match status" value="1"/>
</dbReference>